<dbReference type="EnsemblMetazoa" id="AALB001053-RA">
    <property type="protein sequence ID" value="AALB001053-PA"/>
    <property type="gene ID" value="AALB001053"/>
</dbReference>
<evidence type="ECO:0000259" key="12">
    <source>
        <dbReference type="Pfam" id="PF22725"/>
    </source>
</evidence>
<evidence type="ECO:0000313" key="14">
    <source>
        <dbReference type="Proteomes" id="UP000069272"/>
    </source>
</evidence>
<evidence type="ECO:0000313" key="13">
    <source>
        <dbReference type="EnsemblMetazoa" id="AALB001053-PA"/>
    </source>
</evidence>
<keyword evidence="14" id="KW-1185">Reference proteome</keyword>
<evidence type="ECO:0000256" key="2">
    <source>
        <dbReference type="ARBA" id="ARBA00023002"/>
    </source>
</evidence>
<dbReference type="AlphaFoldDB" id="A0A182F3L3"/>
<dbReference type="GO" id="GO:0047115">
    <property type="term" value="F:trans-1,2-dihydrobenzene-1,2-diol dehydrogenase activity"/>
    <property type="evidence" value="ECO:0007669"/>
    <property type="project" value="UniProtKB-EC"/>
</dbReference>
<dbReference type="GO" id="GO:0047837">
    <property type="term" value="F:D-xylose 1-dehydrogenase (NADP+) activity"/>
    <property type="evidence" value="ECO:0007669"/>
    <property type="project" value="UniProtKB-EC"/>
</dbReference>
<dbReference type="STRING" id="7167.A0A182F3L3"/>
<evidence type="ECO:0000256" key="3">
    <source>
        <dbReference type="ARBA" id="ARBA00038853"/>
    </source>
</evidence>
<dbReference type="InterPro" id="IPR050984">
    <property type="entry name" value="Gfo/Idh/MocA_domain"/>
</dbReference>
<evidence type="ECO:0000256" key="9">
    <source>
        <dbReference type="ARBA" id="ARBA00047423"/>
    </source>
</evidence>
<evidence type="ECO:0000256" key="8">
    <source>
        <dbReference type="ARBA" id="ARBA00043025"/>
    </source>
</evidence>
<dbReference type="VEuPathDB" id="VectorBase:AALB20_029577"/>
<dbReference type="InterPro" id="IPR036291">
    <property type="entry name" value="NAD(P)-bd_dom_sf"/>
</dbReference>
<organism evidence="13 14">
    <name type="scientific">Anopheles albimanus</name>
    <name type="common">New world malaria mosquito</name>
    <dbReference type="NCBI Taxonomy" id="7167"/>
    <lineage>
        <taxon>Eukaryota</taxon>
        <taxon>Metazoa</taxon>
        <taxon>Ecdysozoa</taxon>
        <taxon>Arthropoda</taxon>
        <taxon>Hexapoda</taxon>
        <taxon>Insecta</taxon>
        <taxon>Pterygota</taxon>
        <taxon>Neoptera</taxon>
        <taxon>Endopterygota</taxon>
        <taxon>Diptera</taxon>
        <taxon>Nematocera</taxon>
        <taxon>Culicoidea</taxon>
        <taxon>Culicidae</taxon>
        <taxon>Anophelinae</taxon>
        <taxon>Anopheles</taxon>
    </lineage>
</organism>
<dbReference type="SUPFAM" id="SSF55347">
    <property type="entry name" value="Glyceraldehyde-3-phosphate dehydrogenase-like, C-terminal domain"/>
    <property type="match status" value="1"/>
</dbReference>
<sequence>MAPLRWGIASAGKISHDFANAVSTLPASDHQLVAVAARKQADADKFALLHGIGTAHEGYEAMAKNPNVDVVYIGAINNAHYEIGVLMLDHGKHLLCEKPLCMNEAQATRLLQHATTRKRFLMEAIWSRFFPHYRLLRERIESGALGEVREVSVEFGFVLQEIDRLRLKGLGGGTTLDLGVYTIQVCLWAFGGVAPTKVVASGTLNDEGVDMEVTAELHFPGGGIARMKTSALRELGNTATIVGTKGTMALPCFWCPLELTDVDGTVRKDTLPVARHPFNFLNSCGLRYEADEVRQCIQAGRLQSATVSHADSTLIAHIQDEIRKQVGVTFPEDTQFTL</sequence>
<comment type="catalytic activity">
    <reaction evidence="9">
        <text>(1R,2R)-1,2-dihydrobenzene-1,2-diol + NADP(+) = catechol + NADPH + H(+)</text>
        <dbReference type="Rhea" id="RHEA:16729"/>
        <dbReference type="ChEBI" id="CHEBI:10702"/>
        <dbReference type="ChEBI" id="CHEBI:15378"/>
        <dbReference type="ChEBI" id="CHEBI:18135"/>
        <dbReference type="ChEBI" id="CHEBI:57783"/>
        <dbReference type="ChEBI" id="CHEBI:58349"/>
        <dbReference type="EC" id="1.3.1.20"/>
    </reaction>
</comment>
<evidence type="ECO:0000256" key="6">
    <source>
        <dbReference type="ARBA" id="ARBA00042926"/>
    </source>
</evidence>
<evidence type="ECO:0000256" key="5">
    <source>
        <dbReference type="ARBA" id="ARBA00040603"/>
    </source>
</evidence>
<dbReference type="EC" id="1.3.1.20" evidence="3"/>
<dbReference type="Proteomes" id="UP000069272">
    <property type="component" value="Chromosome 2L"/>
</dbReference>
<dbReference type="VEuPathDB" id="VectorBase:AALB001053"/>
<dbReference type="Pfam" id="PF01408">
    <property type="entry name" value="GFO_IDH_MocA"/>
    <property type="match status" value="1"/>
</dbReference>
<proteinExistence type="inferred from homology"/>
<dbReference type="SUPFAM" id="SSF51735">
    <property type="entry name" value="NAD(P)-binding Rossmann-fold domains"/>
    <property type="match status" value="1"/>
</dbReference>
<dbReference type="Gene3D" id="3.40.50.720">
    <property type="entry name" value="NAD(P)-binding Rossmann-like Domain"/>
    <property type="match status" value="1"/>
</dbReference>
<dbReference type="InterPro" id="IPR000683">
    <property type="entry name" value="Gfo/Idh/MocA-like_OxRdtase_N"/>
</dbReference>
<dbReference type="InterPro" id="IPR055170">
    <property type="entry name" value="GFO_IDH_MocA-like_dom"/>
</dbReference>
<dbReference type="Gene3D" id="3.30.360.10">
    <property type="entry name" value="Dihydrodipicolinate Reductase, domain 2"/>
    <property type="match status" value="1"/>
</dbReference>
<evidence type="ECO:0000259" key="11">
    <source>
        <dbReference type="Pfam" id="PF01408"/>
    </source>
</evidence>
<feature type="domain" description="GFO/IDH/MocA-like oxidoreductase" evidence="12">
    <location>
        <begin position="133"/>
        <end position="248"/>
    </location>
</feature>
<dbReference type="PANTHER" id="PTHR22604:SF105">
    <property type="entry name" value="TRANS-1,2-DIHYDROBENZENE-1,2-DIOL DEHYDROGENASE"/>
    <property type="match status" value="1"/>
</dbReference>
<reference evidence="13 14" key="1">
    <citation type="journal article" date="2017" name="G3 (Bethesda)">
        <title>The Physical Genome Mapping of Anopheles albimanus Corrected Scaffold Misassemblies and Identified Interarm Rearrangements in Genus Anopheles.</title>
        <authorList>
            <person name="Artemov G.N."/>
            <person name="Peery A.N."/>
            <person name="Jiang X."/>
            <person name="Tu Z."/>
            <person name="Stegniy V.N."/>
            <person name="Sharakhova M.V."/>
            <person name="Sharakhov I.V."/>
        </authorList>
    </citation>
    <scope>NUCLEOTIDE SEQUENCE [LARGE SCALE GENOMIC DNA]</scope>
    <source>
        <strain evidence="13 14">ALBI9_A</strain>
    </source>
</reference>
<evidence type="ECO:0000256" key="10">
    <source>
        <dbReference type="ARBA" id="ARBA00049233"/>
    </source>
</evidence>
<comment type="catalytic activity">
    <reaction evidence="10">
        <text>D-xylose + NADP(+) = D-xylono-1,5-lactone + NADPH + H(+)</text>
        <dbReference type="Rhea" id="RHEA:22000"/>
        <dbReference type="ChEBI" id="CHEBI:15378"/>
        <dbReference type="ChEBI" id="CHEBI:15867"/>
        <dbReference type="ChEBI" id="CHEBI:53455"/>
        <dbReference type="ChEBI" id="CHEBI:57783"/>
        <dbReference type="ChEBI" id="CHEBI:58349"/>
        <dbReference type="EC" id="1.1.1.179"/>
    </reaction>
</comment>
<reference evidence="13" key="2">
    <citation type="submission" date="2022-08" db="UniProtKB">
        <authorList>
            <consortium name="EnsemblMetazoa"/>
        </authorList>
    </citation>
    <scope>IDENTIFICATION</scope>
    <source>
        <strain evidence="13">STECLA/ALBI9_A</strain>
    </source>
</reference>
<name>A0A182F3L3_ANOAL</name>
<dbReference type="EC" id="1.1.1.179" evidence="4"/>
<feature type="domain" description="Gfo/Idh/MocA-like oxidoreductase N-terminal" evidence="11">
    <location>
        <begin position="5"/>
        <end position="122"/>
    </location>
</feature>
<evidence type="ECO:0000256" key="4">
    <source>
        <dbReference type="ARBA" id="ARBA00038984"/>
    </source>
</evidence>
<keyword evidence="2" id="KW-0560">Oxidoreductase</keyword>
<dbReference type="Pfam" id="PF22725">
    <property type="entry name" value="GFO_IDH_MocA_C3"/>
    <property type="match status" value="1"/>
</dbReference>
<protein>
    <recommendedName>
        <fullName evidence="5">Trans-1,2-dihydrobenzene-1,2-diol dehydrogenase</fullName>
        <ecNumber evidence="4">1.1.1.179</ecNumber>
        <ecNumber evidence="3">1.3.1.20</ecNumber>
    </recommendedName>
    <alternativeName>
        <fullName evidence="8">D-xylose 1-dehydrogenase</fullName>
    </alternativeName>
    <alternativeName>
        <fullName evidence="7">D-xylose-NADP dehydrogenase</fullName>
    </alternativeName>
    <alternativeName>
        <fullName evidence="6">Dimeric dihydrodiol dehydrogenase</fullName>
    </alternativeName>
</protein>
<evidence type="ECO:0000256" key="1">
    <source>
        <dbReference type="ARBA" id="ARBA00010928"/>
    </source>
</evidence>
<dbReference type="GO" id="GO:0000166">
    <property type="term" value="F:nucleotide binding"/>
    <property type="evidence" value="ECO:0007669"/>
    <property type="project" value="InterPro"/>
</dbReference>
<evidence type="ECO:0000256" key="7">
    <source>
        <dbReference type="ARBA" id="ARBA00042988"/>
    </source>
</evidence>
<accession>A0A182F3L3</accession>
<dbReference type="PANTHER" id="PTHR22604">
    <property type="entry name" value="OXIDOREDUCTASES"/>
    <property type="match status" value="1"/>
</dbReference>
<comment type="similarity">
    <text evidence="1">Belongs to the Gfo/Idh/MocA family.</text>
</comment>